<evidence type="ECO:0000313" key="2">
    <source>
        <dbReference type="Proteomes" id="UP001218188"/>
    </source>
</evidence>
<dbReference type="Proteomes" id="UP001218188">
    <property type="component" value="Unassembled WGS sequence"/>
</dbReference>
<sequence>MADSGAVGFLTADPDEGCVCKSDRTDNFCGVAVGDPDAEMMCSDTTDATGRREVKCAPQCTEGYIIKDKNTCEMAEVEAESITLAGTGTPRDAFETRCTQKVFKLPGQRGCQCAASPPEGAQECRGAGENEYVVCRYRKGSGKVAACSKNCVQGTYPDEDNKCT</sequence>
<protein>
    <submittedName>
        <fullName evidence="1">Uncharacterized protein</fullName>
    </submittedName>
</protein>
<proteinExistence type="predicted"/>
<gene>
    <name evidence="1" type="ORF">C8F04DRAFT_1118538</name>
</gene>
<reference evidence="1" key="1">
    <citation type="submission" date="2023-03" db="EMBL/GenBank/DDBJ databases">
        <title>Massive genome expansion in bonnet fungi (Mycena s.s.) driven by repeated elements and novel gene families across ecological guilds.</title>
        <authorList>
            <consortium name="Lawrence Berkeley National Laboratory"/>
            <person name="Harder C.B."/>
            <person name="Miyauchi S."/>
            <person name="Viragh M."/>
            <person name="Kuo A."/>
            <person name="Thoen E."/>
            <person name="Andreopoulos B."/>
            <person name="Lu D."/>
            <person name="Skrede I."/>
            <person name="Drula E."/>
            <person name="Henrissat B."/>
            <person name="Morin E."/>
            <person name="Kohler A."/>
            <person name="Barry K."/>
            <person name="LaButti K."/>
            <person name="Morin E."/>
            <person name="Salamov A."/>
            <person name="Lipzen A."/>
            <person name="Mereny Z."/>
            <person name="Hegedus B."/>
            <person name="Baldrian P."/>
            <person name="Stursova M."/>
            <person name="Weitz H."/>
            <person name="Taylor A."/>
            <person name="Grigoriev I.V."/>
            <person name="Nagy L.G."/>
            <person name="Martin F."/>
            <person name="Kauserud H."/>
        </authorList>
    </citation>
    <scope>NUCLEOTIDE SEQUENCE</scope>
    <source>
        <strain evidence="1">CBHHK200</strain>
    </source>
</reference>
<organism evidence="1 2">
    <name type="scientific">Mycena alexandri</name>
    <dbReference type="NCBI Taxonomy" id="1745969"/>
    <lineage>
        <taxon>Eukaryota</taxon>
        <taxon>Fungi</taxon>
        <taxon>Dikarya</taxon>
        <taxon>Basidiomycota</taxon>
        <taxon>Agaricomycotina</taxon>
        <taxon>Agaricomycetes</taxon>
        <taxon>Agaricomycetidae</taxon>
        <taxon>Agaricales</taxon>
        <taxon>Marasmiineae</taxon>
        <taxon>Mycenaceae</taxon>
        <taxon>Mycena</taxon>
    </lineage>
</organism>
<dbReference type="AlphaFoldDB" id="A0AAD6SJL7"/>
<dbReference type="EMBL" id="JARJCM010000109">
    <property type="protein sequence ID" value="KAJ7028739.1"/>
    <property type="molecule type" value="Genomic_DNA"/>
</dbReference>
<comment type="caution">
    <text evidence="1">The sequence shown here is derived from an EMBL/GenBank/DDBJ whole genome shotgun (WGS) entry which is preliminary data.</text>
</comment>
<accession>A0AAD6SJL7</accession>
<keyword evidence="2" id="KW-1185">Reference proteome</keyword>
<evidence type="ECO:0000313" key="1">
    <source>
        <dbReference type="EMBL" id="KAJ7028739.1"/>
    </source>
</evidence>
<name>A0AAD6SJL7_9AGAR</name>